<evidence type="ECO:0000256" key="2">
    <source>
        <dbReference type="ARBA" id="ARBA00008312"/>
    </source>
</evidence>
<comment type="similarity">
    <text evidence="2">Belongs to the ferredoxin--NADP reductase type 1 family.</text>
</comment>
<dbReference type="InterPro" id="IPR036188">
    <property type="entry name" value="FAD/NAD-bd_sf"/>
</dbReference>
<feature type="domain" description="FAD/NAD(P)-binding" evidence="9">
    <location>
        <begin position="11"/>
        <end position="172"/>
    </location>
</feature>
<organism evidence="10 11">
    <name type="scientific">Rhodoferax koreensis</name>
    <dbReference type="NCBI Taxonomy" id="1842727"/>
    <lineage>
        <taxon>Bacteria</taxon>
        <taxon>Pseudomonadati</taxon>
        <taxon>Pseudomonadota</taxon>
        <taxon>Betaproteobacteria</taxon>
        <taxon>Burkholderiales</taxon>
        <taxon>Comamonadaceae</taxon>
        <taxon>Rhodoferax</taxon>
    </lineage>
</organism>
<feature type="binding site" evidence="8">
    <location>
        <begin position="155"/>
        <end position="158"/>
    </location>
    <ligand>
        <name>NADP(+)</name>
        <dbReference type="ChEBI" id="CHEBI:58349"/>
    </ligand>
</feature>
<feature type="binding site" evidence="7">
    <location>
        <begin position="358"/>
        <end position="360"/>
    </location>
    <ligand>
        <name>FAD</name>
        <dbReference type="ChEBI" id="CHEBI:57692"/>
    </ligand>
</feature>
<dbReference type="KEGG" id="rhy:RD110_02870"/>
<dbReference type="SUPFAM" id="SSF51971">
    <property type="entry name" value="Nucleotide-binding domain"/>
    <property type="match status" value="1"/>
</dbReference>
<dbReference type="PANTHER" id="PTHR48467:SF1">
    <property type="entry name" value="GLUTAMATE SYNTHASE 1 [NADH], CHLOROPLASTIC-LIKE"/>
    <property type="match status" value="1"/>
</dbReference>
<dbReference type="InterPro" id="IPR023753">
    <property type="entry name" value="FAD/NAD-binding_dom"/>
</dbReference>
<feature type="binding site" evidence="7">
    <location>
        <position position="19"/>
    </location>
    <ligand>
        <name>FAD</name>
        <dbReference type="ChEBI" id="CHEBI:57692"/>
    </ligand>
</feature>
<dbReference type="PANTHER" id="PTHR48467">
    <property type="entry name" value="GLUTAMATE SYNTHASE 1 [NADH], CHLOROPLASTIC-LIKE"/>
    <property type="match status" value="1"/>
</dbReference>
<evidence type="ECO:0000256" key="5">
    <source>
        <dbReference type="ARBA" id="ARBA00022857"/>
    </source>
</evidence>
<sequence>MEDSVRPAPVIAIVGAGPAGFYTAEALLQAVPECHVHLFERAAAPHGLVRYGVAPDHQKLKQVAAIFDGIAEHERLHLHTGVDIGHDLSLDELRARSHAIVLTNGAALGRGLGVAGESLPQVFSSASFVGWYNGHADHVGLAPNMAVDSAVVVGNGNVALDVCRLLVRAFDDLAVSDIPQPMLERFRTRRIREVHLLGRGSPGGMKFSFKEFRQLVDLPNVQIRLPQAAEFAETLWDEAASPDAGRILQWLRSDQQKAVDASNGKLIVNLWFNVSPMAFVGDETLREVRVRSTSGGEFAIPCGIAVSCVGFACRRIAGVAGYDAAGHMRHRAGQVLGDDGADMTGLFVAGWAKRGPSGIIGTNRACGYETAATLVAALPALMEKGTSLADDFGALLRSRGIASFGHADWRLLDAHEKAQGAALGKPREKLLSMREAQTTLAALGAP</sequence>
<evidence type="ECO:0000256" key="3">
    <source>
        <dbReference type="ARBA" id="ARBA00022630"/>
    </source>
</evidence>
<dbReference type="GO" id="GO:0016491">
    <property type="term" value="F:oxidoreductase activity"/>
    <property type="evidence" value="ECO:0007669"/>
    <property type="project" value="UniProtKB-KW"/>
</dbReference>
<evidence type="ECO:0000256" key="6">
    <source>
        <dbReference type="ARBA" id="ARBA00023002"/>
    </source>
</evidence>
<dbReference type="AlphaFoldDB" id="A0A1P8JRC0"/>
<dbReference type="EMBL" id="CP019236">
    <property type="protein sequence ID" value="APW36281.1"/>
    <property type="molecule type" value="Genomic_DNA"/>
</dbReference>
<accession>A0A1P8JRC0</accession>
<dbReference type="STRING" id="1842727.RD110_02870"/>
<name>A0A1P8JRC0_9BURK</name>
<dbReference type="InterPro" id="IPR055275">
    <property type="entry name" value="Ferredox_Rdtase"/>
</dbReference>
<evidence type="ECO:0000256" key="8">
    <source>
        <dbReference type="PIRSR" id="PIRSR000362-2"/>
    </source>
</evidence>
<dbReference type="Gene3D" id="3.50.50.60">
    <property type="entry name" value="FAD/NAD(P)-binding domain"/>
    <property type="match status" value="1"/>
</dbReference>
<dbReference type="Gene3D" id="3.40.50.720">
    <property type="entry name" value="NAD(P)-binding Rossmann-like Domain"/>
    <property type="match status" value="1"/>
</dbReference>
<dbReference type="Proteomes" id="UP000186609">
    <property type="component" value="Chromosome"/>
</dbReference>
<feature type="binding site" evidence="7">
    <location>
        <position position="351"/>
    </location>
    <ligand>
        <name>FAD</name>
        <dbReference type="ChEBI" id="CHEBI:57692"/>
    </ligand>
</feature>
<evidence type="ECO:0000256" key="7">
    <source>
        <dbReference type="PIRSR" id="PIRSR000362-1"/>
    </source>
</evidence>
<dbReference type="InterPro" id="IPR021163">
    <property type="entry name" value="Ferredox_Rdtase_adrenod"/>
</dbReference>
<dbReference type="OrthoDB" id="9815647at2"/>
<keyword evidence="3" id="KW-0285">Flavoprotein</keyword>
<dbReference type="PRINTS" id="PR00419">
    <property type="entry name" value="ADXRDTASE"/>
</dbReference>
<proteinExistence type="inferred from homology"/>
<evidence type="ECO:0000313" key="11">
    <source>
        <dbReference type="Proteomes" id="UP000186609"/>
    </source>
</evidence>
<feature type="binding site" evidence="8">
    <location>
        <position position="358"/>
    </location>
    <ligand>
        <name>NADP(+)</name>
        <dbReference type="ChEBI" id="CHEBI:58349"/>
    </ligand>
</feature>
<feature type="binding site" evidence="8">
    <location>
        <position position="211"/>
    </location>
    <ligand>
        <name>NADP(+)</name>
        <dbReference type="ChEBI" id="CHEBI:58349"/>
    </ligand>
</feature>
<keyword evidence="5 8" id="KW-0521">NADP</keyword>
<evidence type="ECO:0000313" key="10">
    <source>
        <dbReference type="EMBL" id="APW36281.1"/>
    </source>
</evidence>
<feature type="binding site" evidence="7">
    <location>
        <position position="48"/>
    </location>
    <ligand>
        <name>FAD</name>
        <dbReference type="ChEBI" id="CHEBI:57692"/>
    </ligand>
</feature>
<dbReference type="PIRSF" id="PIRSF000362">
    <property type="entry name" value="FNR"/>
    <property type="match status" value="1"/>
</dbReference>
<evidence type="ECO:0000256" key="4">
    <source>
        <dbReference type="ARBA" id="ARBA00022827"/>
    </source>
</evidence>
<keyword evidence="11" id="KW-1185">Reference proteome</keyword>
<evidence type="ECO:0000259" key="9">
    <source>
        <dbReference type="Pfam" id="PF07992"/>
    </source>
</evidence>
<gene>
    <name evidence="10" type="ORF">RD110_02870</name>
</gene>
<keyword evidence="4 7" id="KW-0274">FAD</keyword>
<feature type="binding site" evidence="7">
    <location>
        <position position="84"/>
    </location>
    <ligand>
        <name>FAD</name>
        <dbReference type="ChEBI" id="CHEBI:57692"/>
    </ligand>
</feature>
<dbReference type="Pfam" id="PF07992">
    <property type="entry name" value="Pyr_redox_2"/>
    <property type="match status" value="1"/>
</dbReference>
<dbReference type="RefSeq" id="WP_076196517.1">
    <property type="nucleotide sequence ID" value="NZ_CP019236.1"/>
</dbReference>
<comment type="cofactor">
    <cofactor evidence="1 7">
        <name>FAD</name>
        <dbReference type="ChEBI" id="CHEBI:57692"/>
    </cofactor>
</comment>
<evidence type="ECO:0000256" key="1">
    <source>
        <dbReference type="ARBA" id="ARBA00001974"/>
    </source>
</evidence>
<reference evidence="10 11" key="1">
    <citation type="submission" date="2017-01" db="EMBL/GenBank/DDBJ databases">
        <authorList>
            <person name="Mah S.A."/>
            <person name="Swanson W.J."/>
            <person name="Moy G.W."/>
            <person name="Vacquier V.D."/>
        </authorList>
    </citation>
    <scope>NUCLEOTIDE SEQUENCE [LARGE SCALE GENOMIC DNA]</scope>
    <source>
        <strain evidence="10 11">DCY110</strain>
    </source>
</reference>
<protein>
    <recommendedName>
        <fullName evidence="9">FAD/NAD(P)-binding domain-containing protein</fullName>
    </recommendedName>
</protein>
<feature type="binding site" evidence="7">
    <location>
        <position position="40"/>
    </location>
    <ligand>
        <name>FAD</name>
        <dbReference type="ChEBI" id="CHEBI:57692"/>
    </ligand>
</feature>
<keyword evidence="6" id="KW-0560">Oxidoreductase</keyword>